<feature type="transmembrane region" description="Helical" evidence="1">
    <location>
        <begin position="261"/>
        <end position="282"/>
    </location>
</feature>
<evidence type="ECO:0000313" key="2">
    <source>
        <dbReference type="EMBL" id="KTG09286.1"/>
    </source>
</evidence>
<feature type="transmembrane region" description="Helical" evidence="1">
    <location>
        <begin position="35"/>
        <end position="56"/>
    </location>
</feature>
<accession>A0A0W1R6Y1</accession>
<keyword evidence="1" id="KW-0472">Membrane</keyword>
<name>A0A0W1R6Y1_9EURY</name>
<dbReference type="Pfam" id="PF25927">
    <property type="entry name" value="DUF7972"/>
    <property type="match status" value="1"/>
</dbReference>
<keyword evidence="1" id="KW-1133">Transmembrane helix</keyword>
<feature type="transmembrane region" description="Helical" evidence="1">
    <location>
        <begin position="76"/>
        <end position="96"/>
    </location>
</feature>
<evidence type="ECO:0000256" key="1">
    <source>
        <dbReference type="SAM" id="Phobius"/>
    </source>
</evidence>
<keyword evidence="1" id="KW-0812">Transmembrane</keyword>
<dbReference type="EMBL" id="LOPU01000029">
    <property type="protein sequence ID" value="KTG09286.1"/>
    <property type="molecule type" value="Genomic_DNA"/>
</dbReference>
<protein>
    <submittedName>
        <fullName evidence="2">Uncharacterized protein</fullName>
    </submittedName>
</protein>
<dbReference type="STRING" id="1514971.AUR64_16000"/>
<sequence>MSDGEQSDVGTADTMRGRSEESRLKIWLLFRTNRFLLTALLASLVFVSLLFISVSIDPPLSREITSTDTIETVFSAMIGVIVTGTTLVVTISQLVLSAENGPLGDQRERMSSAMDFRTYTKDLFGSVVPADPSAFLGRLVGETERRAEAVDRLVTEADDDELQRQTGEFIDSLHGNAQEVEAELEGSRFGTFDVLFAALNFNYSWKIYQTERLRESYASSMNGEQRRAFDDLKTALSMFGPAREHIKTLYFQWALVDLSQYILYAAVPALIVAGGMVTFVGAESFDGAFLTIPAITWVVSAAYTVTLVPFLLFTSYILRIAPVAKRTLAIGPLILRESQR</sequence>
<dbReference type="InterPro" id="IPR058278">
    <property type="entry name" value="DUF7972"/>
</dbReference>
<dbReference type="OrthoDB" id="202254at2157"/>
<proteinExistence type="predicted"/>
<comment type="caution">
    <text evidence="2">The sequence shown here is derived from an EMBL/GenBank/DDBJ whole genome shotgun (WGS) entry which is preliminary data.</text>
</comment>
<dbReference type="RefSeq" id="WP_058582438.1">
    <property type="nucleotide sequence ID" value="NZ_LOPU01000029.1"/>
</dbReference>
<evidence type="ECO:0000313" key="3">
    <source>
        <dbReference type="Proteomes" id="UP000054387"/>
    </source>
</evidence>
<organism evidence="2 3">
    <name type="scientific">Haloprofundus marisrubri</name>
    <dbReference type="NCBI Taxonomy" id="1514971"/>
    <lineage>
        <taxon>Archaea</taxon>
        <taxon>Methanobacteriati</taxon>
        <taxon>Methanobacteriota</taxon>
        <taxon>Stenosarchaea group</taxon>
        <taxon>Halobacteria</taxon>
        <taxon>Halobacteriales</taxon>
        <taxon>Haloferacaceae</taxon>
        <taxon>Haloprofundus</taxon>
    </lineage>
</organism>
<feature type="transmembrane region" description="Helical" evidence="1">
    <location>
        <begin position="294"/>
        <end position="318"/>
    </location>
</feature>
<dbReference type="Proteomes" id="UP000054387">
    <property type="component" value="Unassembled WGS sequence"/>
</dbReference>
<dbReference type="AlphaFoldDB" id="A0A0W1R6Y1"/>
<gene>
    <name evidence="2" type="ORF">AUR64_16000</name>
</gene>
<reference evidence="2 3" key="1">
    <citation type="submission" date="2015-12" db="EMBL/GenBank/DDBJ databases">
        <title>Haloprofundus marisrubri gen. nov., sp. nov., an extremely halophilic archaeon isolated from the Discovery deep brine-seawater interface in the Red Sea.</title>
        <authorList>
            <person name="Zhang G."/>
            <person name="Stingl U."/>
            <person name="Rashid M."/>
        </authorList>
    </citation>
    <scope>NUCLEOTIDE SEQUENCE [LARGE SCALE GENOMIC DNA]</scope>
    <source>
        <strain evidence="2 3">SB9</strain>
    </source>
</reference>
<keyword evidence="3" id="KW-1185">Reference proteome</keyword>